<feature type="non-terminal residue" evidence="1">
    <location>
        <position position="239"/>
    </location>
</feature>
<dbReference type="AlphaFoldDB" id="X0XT36"/>
<protein>
    <submittedName>
        <fullName evidence="1">Uncharacterized protein</fullName>
    </submittedName>
</protein>
<dbReference type="PROSITE" id="PS50005">
    <property type="entry name" value="TPR"/>
    <property type="match status" value="1"/>
</dbReference>
<comment type="caution">
    <text evidence="1">The sequence shown here is derived from an EMBL/GenBank/DDBJ whole genome shotgun (WGS) entry which is preliminary data.</text>
</comment>
<dbReference type="InterPro" id="IPR011990">
    <property type="entry name" value="TPR-like_helical_dom_sf"/>
</dbReference>
<name>X0XT36_9ZZZZ</name>
<accession>X0XT36</accession>
<dbReference type="SUPFAM" id="SSF48452">
    <property type="entry name" value="TPR-like"/>
    <property type="match status" value="1"/>
</dbReference>
<dbReference type="InterPro" id="IPR019734">
    <property type="entry name" value="TPR_rpt"/>
</dbReference>
<dbReference type="EMBL" id="BARS01049945">
    <property type="protein sequence ID" value="GAG38457.1"/>
    <property type="molecule type" value="Genomic_DNA"/>
</dbReference>
<feature type="non-terminal residue" evidence="1">
    <location>
        <position position="1"/>
    </location>
</feature>
<dbReference type="Gene3D" id="1.25.40.10">
    <property type="entry name" value="Tetratricopeptide repeat domain"/>
    <property type="match status" value="1"/>
</dbReference>
<proteinExistence type="predicted"/>
<sequence length="239" mass="27274">SSNIILPLDMNSTVNAILKEACQYAFHEDFKSSLLKFLPGYINYLAYKIEKERKLLGISSKLEGIIWQDIPEILQKGISKPSQYQYIGEGVMNYYLDTGILDVLRPYLASKPDSIYKKINQSLNEKKFGVALELVDSAIKPGKNDLDLVIYKAMILSNLNRNKESLEFLNDQIEVSQIDKNNQLYALYFFVLGFSSMTLGDYEKAFDIVKNVSKLYPDHPISHALKAVINGYNRIYGFD</sequence>
<evidence type="ECO:0000313" key="1">
    <source>
        <dbReference type="EMBL" id="GAG38457.1"/>
    </source>
</evidence>
<organism evidence="1">
    <name type="scientific">marine sediment metagenome</name>
    <dbReference type="NCBI Taxonomy" id="412755"/>
    <lineage>
        <taxon>unclassified sequences</taxon>
        <taxon>metagenomes</taxon>
        <taxon>ecological metagenomes</taxon>
    </lineage>
</organism>
<reference evidence="1" key="1">
    <citation type="journal article" date="2014" name="Front. Microbiol.">
        <title>High frequency of phylogenetically diverse reductive dehalogenase-homologous genes in deep subseafloor sedimentary metagenomes.</title>
        <authorList>
            <person name="Kawai M."/>
            <person name="Futagami T."/>
            <person name="Toyoda A."/>
            <person name="Takaki Y."/>
            <person name="Nishi S."/>
            <person name="Hori S."/>
            <person name="Arai W."/>
            <person name="Tsubouchi T."/>
            <person name="Morono Y."/>
            <person name="Uchiyama I."/>
            <person name="Ito T."/>
            <person name="Fujiyama A."/>
            <person name="Inagaki F."/>
            <person name="Takami H."/>
        </authorList>
    </citation>
    <scope>NUCLEOTIDE SEQUENCE</scope>
    <source>
        <strain evidence="1">Expedition CK06-06</strain>
    </source>
</reference>
<gene>
    <name evidence="1" type="ORF">S01H1_74635</name>
</gene>